<feature type="compositionally biased region" description="Polar residues" evidence="1">
    <location>
        <begin position="27"/>
        <end position="43"/>
    </location>
</feature>
<organism evidence="2">
    <name type="scientific">Trypanosoma congolense (strain IL3000)</name>
    <dbReference type="NCBI Taxonomy" id="1068625"/>
    <lineage>
        <taxon>Eukaryota</taxon>
        <taxon>Discoba</taxon>
        <taxon>Euglenozoa</taxon>
        <taxon>Kinetoplastea</taxon>
        <taxon>Metakinetoplastina</taxon>
        <taxon>Trypanosomatida</taxon>
        <taxon>Trypanosomatidae</taxon>
        <taxon>Trypanosoma</taxon>
        <taxon>Nannomonas</taxon>
    </lineage>
</organism>
<reference evidence="2" key="1">
    <citation type="journal article" date="2012" name="Proc. Natl. Acad. Sci. U.S.A.">
        <title>Antigenic diversity is generated by distinct evolutionary mechanisms in African trypanosome species.</title>
        <authorList>
            <person name="Jackson A.P."/>
            <person name="Berry A."/>
            <person name="Aslett M."/>
            <person name="Allison H.C."/>
            <person name="Burton P."/>
            <person name="Vavrova-Anderson J."/>
            <person name="Brown R."/>
            <person name="Browne H."/>
            <person name="Corton N."/>
            <person name="Hauser H."/>
            <person name="Gamble J."/>
            <person name="Gilderthorp R."/>
            <person name="Marcello L."/>
            <person name="McQuillan J."/>
            <person name="Otto T.D."/>
            <person name="Quail M.A."/>
            <person name="Sanders M.J."/>
            <person name="van Tonder A."/>
            <person name="Ginger M.L."/>
            <person name="Field M.C."/>
            <person name="Barry J.D."/>
            <person name="Hertz-Fowler C."/>
            <person name="Berriman M."/>
        </authorList>
    </citation>
    <scope>NUCLEOTIDE SEQUENCE</scope>
    <source>
        <strain evidence="2">IL3000</strain>
    </source>
</reference>
<sequence length="121" mass="13094">MSKAPPPPPRKWTSARALAKVEDATNRKTNSAGTSSQPLQQPVSAAHERPTPPPPPQPPAPVQLPQSVFFERQEAVDALSNLYRNAQSVKKIETGPAFFEARDTAKVHEELMDCLKSSGGP</sequence>
<feature type="compositionally biased region" description="Pro residues" evidence="1">
    <location>
        <begin position="1"/>
        <end position="10"/>
    </location>
</feature>
<proteinExistence type="predicted"/>
<gene>
    <name evidence="2" type="ORF">TCIL3000_7_2100</name>
</gene>
<evidence type="ECO:0000256" key="1">
    <source>
        <dbReference type="SAM" id="MobiDB-lite"/>
    </source>
</evidence>
<dbReference type="EMBL" id="HE575320">
    <property type="protein sequence ID" value="CCC91400.1"/>
    <property type="molecule type" value="Genomic_DNA"/>
</dbReference>
<dbReference type="VEuPathDB" id="TriTrypDB:TcIL3000_7_2100"/>
<accession>G0UPT9</accession>
<feature type="compositionally biased region" description="Pro residues" evidence="1">
    <location>
        <begin position="51"/>
        <end position="62"/>
    </location>
</feature>
<protein>
    <submittedName>
        <fullName evidence="2">Uncharacterized protein</fullName>
    </submittedName>
</protein>
<name>G0UPT9_TRYCI</name>
<dbReference type="AlphaFoldDB" id="G0UPT9"/>
<evidence type="ECO:0000313" key="2">
    <source>
        <dbReference type="EMBL" id="CCC91400.1"/>
    </source>
</evidence>
<feature type="region of interest" description="Disordered" evidence="1">
    <location>
        <begin position="1"/>
        <end position="64"/>
    </location>
</feature>